<dbReference type="PANTHER" id="PTHR11783">
    <property type="entry name" value="SULFOTRANSFERASE SULT"/>
    <property type="match status" value="1"/>
</dbReference>
<evidence type="ECO:0000256" key="3">
    <source>
        <dbReference type="RuleBase" id="RU361155"/>
    </source>
</evidence>
<evidence type="ECO:0000313" key="5">
    <source>
        <dbReference type="EMBL" id="KQJ93531.1"/>
    </source>
</evidence>
<evidence type="ECO:0000256" key="1">
    <source>
        <dbReference type="ARBA" id="ARBA00005771"/>
    </source>
</evidence>
<dbReference type="InterPro" id="IPR027417">
    <property type="entry name" value="P-loop_NTPase"/>
</dbReference>
<feature type="domain" description="Sulfotransferase" evidence="4">
    <location>
        <begin position="182"/>
        <end position="325"/>
    </location>
</feature>
<dbReference type="GO" id="GO:0005737">
    <property type="term" value="C:cytoplasm"/>
    <property type="evidence" value="ECO:0000318"/>
    <property type="project" value="GO_Central"/>
</dbReference>
<proteinExistence type="inferred from homology"/>
<dbReference type="Gene3D" id="3.40.50.300">
    <property type="entry name" value="P-loop containing nucleotide triphosphate hydrolases"/>
    <property type="match status" value="2"/>
</dbReference>
<dbReference type="GO" id="GO:0051923">
    <property type="term" value="P:sulfation"/>
    <property type="evidence" value="ECO:0000318"/>
    <property type="project" value="GO_Central"/>
</dbReference>
<keyword evidence="2 3" id="KW-0808">Transferase</keyword>
<evidence type="ECO:0000313" key="7">
    <source>
        <dbReference type="Proteomes" id="UP000008810"/>
    </source>
</evidence>
<dbReference type="AlphaFoldDB" id="A0A0Q3HZC5"/>
<dbReference type="Gramene" id="KQJ93531">
    <property type="protein sequence ID" value="KQJ93531"/>
    <property type="gene ID" value="BRADI_3g05191v3"/>
</dbReference>
<evidence type="ECO:0000313" key="6">
    <source>
        <dbReference type="EnsemblPlants" id="KQJ93531"/>
    </source>
</evidence>
<dbReference type="EnsemblPlants" id="KQJ93531">
    <property type="protein sequence ID" value="KQJ93531"/>
    <property type="gene ID" value="BRADI_3g05191v3"/>
</dbReference>
<keyword evidence="7" id="KW-1185">Reference proteome</keyword>
<sequence>MASPQAGPVAFKDVFPEGHDAPLVDPLPEAGHVGVDVEALPDNPTHGLRLYQGTWVPENWVGGMAQIQSGGLAARPGDVVLASPPKCGTTWLKALAFATMARAAHPPGAADHPLLRHSPHECVPFMEGFFGAGWGNKLDALPSPRLVSTHMPYSVLPDCIKRNLGCKIVCGLNVALCPKNSTTVSFSDVFELTCEGKSTCGPIWEHILGYWNAKAPTKTLVLFLRYGEMLQDTVSNVRKLAQFLRQPFSSAKEESGTAKAIVKLCSFDGLSGLEVNKTGNVGFRVRLLRQSFFRKGGAGDWANHMTPEMACRLDSVMRDKLHGLGLHFA</sequence>
<organism evidence="5">
    <name type="scientific">Brachypodium distachyon</name>
    <name type="common">Purple false brome</name>
    <name type="synonym">Trachynia distachya</name>
    <dbReference type="NCBI Taxonomy" id="15368"/>
    <lineage>
        <taxon>Eukaryota</taxon>
        <taxon>Viridiplantae</taxon>
        <taxon>Streptophyta</taxon>
        <taxon>Embryophyta</taxon>
        <taxon>Tracheophyta</taxon>
        <taxon>Spermatophyta</taxon>
        <taxon>Magnoliopsida</taxon>
        <taxon>Liliopsida</taxon>
        <taxon>Poales</taxon>
        <taxon>Poaceae</taxon>
        <taxon>BOP clade</taxon>
        <taxon>Pooideae</taxon>
        <taxon>Stipodae</taxon>
        <taxon>Brachypodieae</taxon>
        <taxon>Brachypodium</taxon>
    </lineage>
</organism>
<dbReference type="Proteomes" id="UP000008810">
    <property type="component" value="Chromosome 3"/>
</dbReference>
<name>A0A0Q3HZC5_BRADI</name>
<dbReference type="SUPFAM" id="SSF52540">
    <property type="entry name" value="P-loop containing nucleoside triphosphate hydrolases"/>
    <property type="match status" value="1"/>
</dbReference>
<dbReference type="InParanoid" id="A0A0Q3HZC5"/>
<dbReference type="EC" id="2.8.2.-" evidence="3"/>
<reference evidence="5 6" key="1">
    <citation type="journal article" date="2010" name="Nature">
        <title>Genome sequencing and analysis of the model grass Brachypodium distachyon.</title>
        <authorList>
            <consortium name="International Brachypodium Initiative"/>
        </authorList>
    </citation>
    <scope>NUCLEOTIDE SEQUENCE [LARGE SCALE GENOMIC DNA]</scope>
    <source>
        <strain evidence="5 6">Bd21</strain>
    </source>
</reference>
<reference evidence="6" key="3">
    <citation type="submission" date="2018-08" db="UniProtKB">
        <authorList>
            <consortium name="EnsemblPlants"/>
        </authorList>
    </citation>
    <scope>IDENTIFICATION</scope>
    <source>
        <strain evidence="6">cv. Bd21</strain>
    </source>
</reference>
<feature type="domain" description="Sulfotransferase" evidence="4">
    <location>
        <begin position="77"/>
        <end position="170"/>
    </location>
</feature>
<evidence type="ECO:0000256" key="2">
    <source>
        <dbReference type="ARBA" id="ARBA00022679"/>
    </source>
</evidence>
<gene>
    <name evidence="5" type="ORF">BRADI_3g05191v3</name>
</gene>
<protein>
    <recommendedName>
        <fullName evidence="3">Sulfotransferase</fullName>
        <ecNumber evidence="3">2.8.2.-</ecNumber>
    </recommendedName>
</protein>
<dbReference type="GO" id="GO:0008146">
    <property type="term" value="F:sulfotransferase activity"/>
    <property type="evidence" value="ECO:0000318"/>
    <property type="project" value="GO_Central"/>
</dbReference>
<dbReference type="ExpressionAtlas" id="A0A0Q3HZC5">
    <property type="expression patterns" value="baseline"/>
</dbReference>
<accession>A0A0Q3HZC5</accession>
<reference evidence="5" key="2">
    <citation type="submission" date="2017-06" db="EMBL/GenBank/DDBJ databases">
        <title>WGS assembly of Brachypodium distachyon.</title>
        <authorList>
            <consortium name="The International Brachypodium Initiative"/>
            <person name="Lucas S."/>
            <person name="Harmon-Smith M."/>
            <person name="Lail K."/>
            <person name="Tice H."/>
            <person name="Grimwood J."/>
            <person name="Bruce D."/>
            <person name="Barry K."/>
            <person name="Shu S."/>
            <person name="Lindquist E."/>
            <person name="Wang M."/>
            <person name="Pitluck S."/>
            <person name="Vogel J.P."/>
            <person name="Garvin D.F."/>
            <person name="Mockler T.C."/>
            <person name="Schmutz J."/>
            <person name="Rokhsar D."/>
            <person name="Bevan M.W."/>
        </authorList>
    </citation>
    <scope>NUCLEOTIDE SEQUENCE</scope>
    <source>
        <strain evidence="5">Bd21</strain>
    </source>
</reference>
<dbReference type="EMBL" id="CM000882">
    <property type="protein sequence ID" value="KQJ93531.1"/>
    <property type="molecule type" value="Genomic_DNA"/>
</dbReference>
<dbReference type="OrthoDB" id="205623at2759"/>
<evidence type="ECO:0000259" key="4">
    <source>
        <dbReference type="Pfam" id="PF00685"/>
    </source>
</evidence>
<comment type="similarity">
    <text evidence="1 3">Belongs to the sulfotransferase 1 family.</text>
</comment>
<dbReference type="InterPro" id="IPR000863">
    <property type="entry name" value="Sulfotransferase_dom"/>
</dbReference>
<dbReference type="Pfam" id="PF00685">
    <property type="entry name" value="Sulfotransfer_1"/>
    <property type="match status" value="2"/>
</dbReference>